<dbReference type="PANTHER" id="PTHR33695">
    <property type="entry name" value="LIPOPROTEIN SIGNAL PEPTIDASE"/>
    <property type="match status" value="1"/>
</dbReference>
<evidence type="ECO:0000256" key="11">
    <source>
        <dbReference type="RuleBase" id="RU004181"/>
    </source>
</evidence>
<keyword evidence="6 9" id="KW-0378">Hydrolase</keyword>
<dbReference type="UniPathway" id="UPA00665"/>
<evidence type="ECO:0000256" key="3">
    <source>
        <dbReference type="ARBA" id="ARBA00022670"/>
    </source>
</evidence>
<feature type="transmembrane region" description="Helical" evidence="9">
    <location>
        <begin position="90"/>
        <end position="108"/>
    </location>
</feature>
<evidence type="ECO:0000256" key="7">
    <source>
        <dbReference type="ARBA" id="ARBA00022989"/>
    </source>
</evidence>
<keyword evidence="7 9" id="KW-1133">Transmembrane helix</keyword>
<dbReference type="PROSITE" id="PS00855">
    <property type="entry name" value="SPASE_II"/>
    <property type="match status" value="1"/>
</dbReference>
<sequence length="157" mass="17356">MNRLALWFAVALALVVVDQATKAWASAALVYAEPNEVFSWLNITLHHNEGAAFSFLSDAGGWQRYFFTGIAVGVSIIITVWMTRLKPEEYFLGWALALVLSGAVGNVIDRILLGYVVDFISVHWQHWYFPTFNIADSCITLGAIGLLVDGFKSPSKS</sequence>
<comment type="function">
    <text evidence="9 10">This protein specifically catalyzes the removal of signal peptides from prolipoproteins.</text>
</comment>
<dbReference type="STRING" id="2518989.IMCC3088_1341"/>
<comment type="caution">
    <text evidence="13">The sequence shown here is derived from an EMBL/GenBank/DDBJ whole genome shotgun (WGS) entry which is preliminary data.</text>
</comment>
<feature type="active site" evidence="9">
    <location>
        <position position="118"/>
    </location>
</feature>
<evidence type="ECO:0000256" key="9">
    <source>
        <dbReference type="HAMAP-Rule" id="MF_00161"/>
    </source>
</evidence>
<dbReference type="eggNOG" id="COG0597">
    <property type="taxonomic scope" value="Bacteria"/>
</dbReference>
<keyword evidence="12" id="KW-0732">Signal</keyword>
<dbReference type="NCBIfam" id="TIGR00077">
    <property type="entry name" value="lspA"/>
    <property type="match status" value="1"/>
</dbReference>
<dbReference type="GO" id="GO:0005886">
    <property type="term" value="C:plasma membrane"/>
    <property type="evidence" value="ECO:0007669"/>
    <property type="project" value="UniProtKB-SubCell"/>
</dbReference>
<comment type="similarity">
    <text evidence="1 9 11">Belongs to the peptidase A8 family.</text>
</comment>
<evidence type="ECO:0000313" key="14">
    <source>
        <dbReference type="Proteomes" id="UP000005615"/>
    </source>
</evidence>
<dbReference type="PRINTS" id="PR00781">
    <property type="entry name" value="LIPOSIGPTASE"/>
</dbReference>
<protein>
    <recommendedName>
        <fullName evidence="9">Lipoprotein signal peptidase</fullName>
        <ecNumber evidence="9">3.4.23.36</ecNumber>
    </recommendedName>
    <alternativeName>
        <fullName evidence="9">Prolipoprotein signal peptidase</fullName>
    </alternativeName>
    <alternativeName>
        <fullName evidence="9">Signal peptidase II</fullName>
        <shortName evidence="9">SPase II</shortName>
    </alternativeName>
</protein>
<keyword evidence="13" id="KW-0449">Lipoprotein</keyword>
<comment type="catalytic activity">
    <reaction evidence="9 10">
        <text>Release of signal peptides from bacterial membrane prolipoproteins. Hydrolyzes -Xaa-Yaa-Zaa-|-(S,diacylglyceryl)Cys-, in which Xaa is hydrophobic (preferably Leu), and Yaa (Ala or Ser) and Zaa (Gly or Ala) have small, neutral side chains.</text>
        <dbReference type="EC" id="3.4.23.36"/>
    </reaction>
</comment>
<evidence type="ECO:0000256" key="2">
    <source>
        <dbReference type="ARBA" id="ARBA00022475"/>
    </source>
</evidence>
<reference evidence="13 14" key="1">
    <citation type="journal article" date="2011" name="J. Bacteriol.">
        <title>Genome sequence of strain IMCC3088, a proteorhodopsin-containing marine bacterium belonging to the OM60/NOR5 clade.</title>
        <authorList>
            <person name="Jang Y."/>
            <person name="Oh H.M."/>
            <person name="Kang I."/>
            <person name="Lee K."/>
            <person name="Yang S.J."/>
            <person name="Cho J.C."/>
        </authorList>
    </citation>
    <scope>NUCLEOTIDE SEQUENCE [LARGE SCALE GENOMIC DNA]</scope>
    <source>
        <strain evidence="13 14">IMCC3088</strain>
    </source>
</reference>
<evidence type="ECO:0000256" key="12">
    <source>
        <dbReference type="SAM" id="SignalP"/>
    </source>
</evidence>
<comment type="caution">
    <text evidence="9">Lacks conserved residue(s) required for the propagation of feature annotation.</text>
</comment>
<evidence type="ECO:0000256" key="10">
    <source>
        <dbReference type="RuleBase" id="RU000594"/>
    </source>
</evidence>
<feature type="transmembrane region" description="Helical" evidence="9">
    <location>
        <begin position="65"/>
        <end position="83"/>
    </location>
</feature>
<dbReference type="InterPro" id="IPR001872">
    <property type="entry name" value="Peptidase_A8"/>
</dbReference>
<dbReference type="RefSeq" id="WP_009575625.1">
    <property type="nucleotide sequence ID" value="NZ_AEIG01000033.1"/>
</dbReference>
<proteinExistence type="inferred from homology"/>
<dbReference type="HAMAP" id="MF_00161">
    <property type="entry name" value="LspA"/>
    <property type="match status" value="1"/>
</dbReference>
<dbReference type="Pfam" id="PF01252">
    <property type="entry name" value="Peptidase_A8"/>
    <property type="match status" value="1"/>
</dbReference>
<dbReference type="EMBL" id="AEIG01000033">
    <property type="protein sequence ID" value="EGG29797.1"/>
    <property type="molecule type" value="Genomic_DNA"/>
</dbReference>
<feature type="chain" id="PRO_5003302961" description="Lipoprotein signal peptidase" evidence="12">
    <location>
        <begin position="26"/>
        <end position="157"/>
    </location>
</feature>
<evidence type="ECO:0000256" key="6">
    <source>
        <dbReference type="ARBA" id="ARBA00022801"/>
    </source>
</evidence>
<dbReference type="Proteomes" id="UP000005615">
    <property type="component" value="Unassembled WGS sequence"/>
</dbReference>
<evidence type="ECO:0000256" key="1">
    <source>
        <dbReference type="ARBA" id="ARBA00006139"/>
    </source>
</evidence>
<keyword evidence="5 9" id="KW-0064">Aspartyl protease</keyword>
<dbReference type="AlphaFoldDB" id="F3L1K1"/>
<keyword evidence="4 9" id="KW-0812">Transmembrane</keyword>
<evidence type="ECO:0000256" key="4">
    <source>
        <dbReference type="ARBA" id="ARBA00022692"/>
    </source>
</evidence>
<keyword evidence="14" id="KW-1185">Reference proteome</keyword>
<dbReference type="GO" id="GO:0006508">
    <property type="term" value="P:proteolysis"/>
    <property type="evidence" value="ECO:0007669"/>
    <property type="project" value="UniProtKB-KW"/>
</dbReference>
<keyword evidence="2 9" id="KW-1003">Cell membrane</keyword>
<comment type="subcellular location">
    <subcellularLocation>
        <location evidence="9">Cell membrane</location>
        <topology evidence="9">Multi-pass membrane protein</topology>
    </subcellularLocation>
</comment>
<organism evidence="13 14">
    <name type="scientific">Aequoribacter fuscus</name>
    <dbReference type="NCBI Taxonomy" id="2518989"/>
    <lineage>
        <taxon>Bacteria</taxon>
        <taxon>Pseudomonadati</taxon>
        <taxon>Pseudomonadota</taxon>
        <taxon>Gammaproteobacteria</taxon>
        <taxon>Cellvibrionales</taxon>
        <taxon>Halieaceae</taxon>
        <taxon>Aequoribacter</taxon>
    </lineage>
</organism>
<comment type="pathway">
    <text evidence="9">Protein modification; lipoprotein biosynthesis (signal peptide cleavage).</text>
</comment>
<evidence type="ECO:0000313" key="13">
    <source>
        <dbReference type="EMBL" id="EGG29797.1"/>
    </source>
</evidence>
<dbReference type="GO" id="GO:0004190">
    <property type="term" value="F:aspartic-type endopeptidase activity"/>
    <property type="evidence" value="ECO:0007669"/>
    <property type="project" value="UniProtKB-UniRule"/>
</dbReference>
<gene>
    <name evidence="9" type="primary">lspA</name>
    <name evidence="13" type="ORF">IMCC3088_1341</name>
</gene>
<keyword evidence="3 9" id="KW-0645">Protease</keyword>
<dbReference type="PANTHER" id="PTHR33695:SF1">
    <property type="entry name" value="LIPOPROTEIN SIGNAL PEPTIDASE"/>
    <property type="match status" value="1"/>
</dbReference>
<feature type="signal peptide" evidence="12">
    <location>
        <begin position="1"/>
        <end position="25"/>
    </location>
</feature>
<accession>F3L1K1</accession>
<evidence type="ECO:0000256" key="8">
    <source>
        <dbReference type="ARBA" id="ARBA00023136"/>
    </source>
</evidence>
<feature type="active site" evidence="9">
    <location>
        <position position="136"/>
    </location>
</feature>
<dbReference type="EC" id="3.4.23.36" evidence="9"/>
<evidence type="ECO:0000256" key="5">
    <source>
        <dbReference type="ARBA" id="ARBA00022750"/>
    </source>
</evidence>
<keyword evidence="8 9" id="KW-0472">Membrane</keyword>
<name>F3L1K1_9GAMM</name>
<feature type="transmembrane region" description="Helical" evidence="9">
    <location>
        <begin position="128"/>
        <end position="148"/>
    </location>
</feature>